<organism evidence="3 4">
    <name type="scientific">Solitalea canadensis (strain ATCC 29591 / DSM 3403 / JCM 21819 / LMG 8368 / NBRC 15130 / NCIMB 12057 / USAM 9D)</name>
    <name type="common">Flexibacter canadensis</name>
    <dbReference type="NCBI Taxonomy" id="929556"/>
    <lineage>
        <taxon>Bacteria</taxon>
        <taxon>Pseudomonadati</taxon>
        <taxon>Bacteroidota</taxon>
        <taxon>Sphingobacteriia</taxon>
        <taxon>Sphingobacteriales</taxon>
        <taxon>Sphingobacteriaceae</taxon>
        <taxon>Solitalea</taxon>
    </lineage>
</organism>
<dbReference type="PANTHER" id="PTHR30160:SF1">
    <property type="entry name" value="LIPOPOLYSACCHARIDE 1,2-N-ACETYLGLUCOSAMINETRANSFERASE-RELATED"/>
    <property type="match status" value="1"/>
</dbReference>
<dbReference type="GO" id="GO:0005829">
    <property type="term" value="C:cytosol"/>
    <property type="evidence" value="ECO:0007669"/>
    <property type="project" value="TreeGrafter"/>
</dbReference>
<dbReference type="eggNOG" id="COG0859">
    <property type="taxonomic scope" value="Bacteria"/>
</dbReference>
<dbReference type="AlphaFoldDB" id="H8KUE2"/>
<reference evidence="3" key="1">
    <citation type="submission" date="2012-02" db="EMBL/GenBank/DDBJ databases">
        <title>The complete genome of Solitalea canadensis DSM 3403.</title>
        <authorList>
            <consortium name="US DOE Joint Genome Institute (JGI-PGF)"/>
            <person name="Lucas S."/>
            <person name="Copeland A."/>
            <person name="Lapidus A."/>
            <person name="Glavina del Rio T."/>
            <person name="Dalin E."/>
            <person name="Tice H."/>
            <person name="Bruce D."/>
            <person name="Goodwin L."/>
            <person name="Pitluck S."/>
            <person name="Peters L."/>
            <person name="Ovchinnikova G."/>
            <person name="Lu M."/>
            <person name="Kyrpides N."/>
            <person name="Mavromatis K."/>
            <person name="Ivanova N."/>
            <person name="Brettin T."/>
            <person name="Detter J.C."/>
            <person name="Han C."/>
            <person name="Larimer F."/>
            <person name="Land M."/>
            <person name="Hauser L."/>
            <person name="Markowitz V."/>
            <person name="Cheng J.-F."/>
            <person name="Hugenholtz P."/>
            <person name="Woyke T."/>
            <person name="Wu D."/>
            <person name="Spring S."/>
            <person name="Schroeder M."/>
            <person name="Kopitz M."/>
            <person name="Brambilla E."/>
            <person name="Klenk H.-P."/>
            <person name="Eisen J.A."/>
        </authorList>
    </citation>
    <scope>NUCLEOTIDE SEQUENCE</scope>
    <source>
        <strain evidence="3">DSM 3403</strain>
    </source>
</reference>
<keyword evidence="1" id="KW-0328">Glycosyltransferase</keyword>
<dbReference type="HOGENOM" id="CLU_038371_3_0_10"/>
<proteinExistence type="predicted"/>
<evidence type="ECO:0000256" key="1">
    <source>
        <dbReference type="ARBA" id="ARBA00022676"/>
    </source>
</evidence>
<dbReference type="Pfam" id="PF01075">
    <property type="entry name" value="Glyco_transf_9"/>
    <property type="match status" value="1"/>
</dbReference>
<accession>H8KUE2</accession>
<keyword evidence="4" id="KW-1185">Reference proteome</keyword>
<dbReference type="STRING" id="929556.Solca_2265"/>
<dbReference type="SUPFAM" id="SSF53756">
    <property type="entry name" value="UDP-Glycosyltransferase/glycogen phosphorylase"/>
    <property type="match status" value="1"/>
</dbReference>
<dbReference type="InterPro" id="IPR051199">
    <property type="entry name" value="LPS_LOS_Heptosyltrfase"/>
</dbReference>
<dbReference type="PANTHER" id="PTHR30160">
    <property type="entry name" value="TETRAACYLDISACCHARIDE 4'-KINASE-RELATED"/>
    <property type="match status" value="1"/>
</dbReference>
<protein>
    <submittedName>
        <fullName evidence="3">ADP-heptose:LPS heptosyltransferase</fullName>
    </submittedName>
</protein>
<dbReference type="OrthoDB" id="9768048at2"/>
<name>H8KUE2_SOLCM</name>
<dbReference type="EMBL" id="CP003349">
    <property type="protein sequence ID" value="AFD07307.1"/>
    <property type="molecule type" value="Genomic_DNA"/>
</dbReference>
<evidence type="ECO:0000313" key="4">
    <source>
        <dbReference type="Proteomes" id="UP000007590"/>
    </source>
</evidence>
<dbReference type="GO" id="GO:0008713">
    <property type="term" value="F:ADP-heptose-lipopolysaccharide heptosyltransferase activity"/>
    <property type="evidence" value="ECO:0007669"/>
    <property type="project" value="TreeGrafter"/>
</dbReference>
<dbReference type="GO" id="GO:0009244">
    <property type="term" value="P:lipopolysaccharide core region biosynthetic process"/>
    <property type="evidence" value="ECO:0007669"/>
    <property type="project" value="TreeGrafter"/>
</dbReference>
<dbReference type="Proteomes" id="UP000007590">
    <property type="component" value="Chromosome"/>
</dbReference>
<sequence length="329" mass="37694">MTPKTKILIIRFSSIGDIVWTTPVIRAVKEQLPNVELHFAVKSVFKDVVKANPYIDKLHLLTNDNLNQLIESWKDEKFDYVIDLHKNLRTAKIKWKLKAKTYTYTKLSLQRFFFTRFQWKIMPDWHIVDRYMKTVEPLGVENDGKGLDYFFLPEDEIATANLPAPLQNGFDVFVIGGSAFTKLLPFNKMTELCDKIARPVILVGGKEDIETGDLLEEHYKQKAIENPESNVPAVINYSGKLTISQSAWLVKQAGRVFGHDTGLTHIGAAFHETVYSIWGTTSPVGFRPYCKNPVIFENNNLNCRPCSKAGRNSCPKNHFKCMKEIEFNF</sequence>
<dbReference type="InterPro" id="IPR002201">
    <property type="entry name" value="Glyco_trans_9"/>
</dbReference>
<dbReference type="RefSeq" id="WP_014680534.1">
    <property type="nucleotide sequence ID" value="NC_017770.1"/>
</dbReference>
<dbReference type="KEGG" id="scn:Solca_2265"/>
<gene>
    <name evidence="3" type="ordered locus">Solca_2265</name>
</gene>
<dbReference type="CDD" id="cd03789">
    <property type="entry name" value="GT9_LPS_heptosyltransferase"/>
    <property type="match status" value="1"/>
</dbReference>
<keyword evidence="2 3" id="KW-0808">Transferase</keyword>
<evidence type="ECO:0000256" key="2">
    <source>
        <dbReference type="ARBA" id="ARBA00022679"/>
    </source>
</evidence>
<evidence type="ECO:0000313" key="3">
    <source>
        <dbReference type="EMBL" id="AFD07307.1"/>
    </source>
</evidence>
<dbReference type="Gene3D" id="3.40.50.2000">
    <property type="entry name" value="Glycogen Phosphorylase B"/>
    <property type="match status" value="2"/>
</dbReference>